<feature type="compositionally biased region" description="Polar residues" evidence="1">
    <location>
        <begin position="2767"/>
        <end position="2779"/>
    </location>
</feature>
<feature type="compositionally biased region" description="Basic and acidic residues" evidence="1">
    <location>
        <begin position="2078"/>
        <end position="2087"/>
    </location>
</feature>
<dbReference type="Proteomes" id="UP001199106">
    <property type="component" value="Unassembled WGS sequence"/>
</dbReference>
<feature type="compositionally biased region" description="Basic and acidic residues" evidence="1">
    <location>
        <begin position="996"/>
        <end position="1015"/>
    </location>
</feature>
<feature type="region of interest" description="Disordered" evidence="1">
    <location>
        <begin position="2055"/>
        <end position="2109"/>
    </location>
</feature>
<feature type="compositionally biased region" description="Polar residues" evidence="1">
    <location>
        <begin position="794"/>
        <end position="804"/>
    </location>
</feature>
<feature type="compositionally biased region" description="Low complexity" evidence="1">
    <location>
        <begin position="2212"/>
        <end position="2222"/>
    </location>
</feature>
<evidence type="ECO:0000313" key="3">
    <source>
        <dbReference type="Proteomes" id="UP001199106"/>
    </source>
</evidence>
<proteinExistence type="predicted"/>
<feature type="compositionally biased region" description="Basic and acidic residues" evidence="1">
    <location>
        <begin position="1909"/>
        <end position="1918"/>
    </location>
</feature>
<feature type="compositionally biased region" description="Polar residues" evidence="1">
    <location>
        <begin position="1919"/>
        <end position="1933"/>
    </location>
</feature>
<feature type="region of interest" description="Disordered" evidence="1">
    <location>
        <begin position="2833"/>
        <end position="2917"/>
    </location>
</feature>
<feature type="region of interest" description="Disordered" evidence="1">
    <location>
        <begin position="681"/>
        <end position="1054"/>
    </location>
</feature>
<evidence type="ECO:0000313" key="2">
    <source>
        <dbReference type="EMBL" id="KAG9187637.1"/>
    </source>
</evidence>
<feature type="region of interest" description="Disordered" evidence="1">
    <location>
        <begin position="1129"/>
        <end position="1169"/>
    </location>
</feature>
<feature type="compositionally biased region" description="Polar residues" evidence="1">
    <location>
        <begin position="1129"/>
        <end position="1159"/>
    </location>
</feature>
<sequence>MSGPFRFQAEEARSPLDRSASPFSAGQPVSFKTNVNRAKTKKWVQAKKNAYDGDDWGDYDEYDEYGVNQEPQQPQAPAPRYYAQRTEQPSRSFTDPSQQAPLPRGRRNSFEHGEEQRAFSSTTPHAQHNYSQQHGEPRIQTNVAGYSQGYDTRDRGDFSPSAMPPPLQTRISQVPADFTPPINTQFPPRKSSIGQGDIPMPTSPRSRQGSQSDKPLPFVRPADIYKRHEEERQRASLDSSRPSLDSPSSPTRNNVTSPTEGGRSLQPLETVAERRSEYYLPDYDAAAPHQDKQQSQQDGALVSPHNDQGLRSVVDQAFTRADENRSVPPTPISNDNDSSSDLLRSNTGSTSGISPIMSRVPSSAASALRNRNQEKGNTPAIAEEPSEATTPITQPTSANVIEPMHHVPRKPSPGHNRNFSNSSIPRSGLATPTRGDSPARSPVLAPSRDVPEPESALVTTESNETSDTMEGGLKGPSSAYATREADIATAAKNDPGSSAPALGAAELRSQDKFLESHNAQSPVDDALSRDRSESPSKGRVQALANKFGEVASPRRGSTQSTRSRNSVQSWERSNDNSRAGSPTKASHSRHSSPVKEFRPHLPGQWESYATTAMTPSDHGEQDRGLGFDTSEPNSLNNSDLTPTMAKHPVAGTSSAETETSDPIAALKDAGAAMVNSIRTTLGAADDVSDTQQQQGRRTDHGNVYLPRPLQLDRTVTSNSSAPPTPPAKNTPQSEFPPPAPLKDTSSQPFTSQPERPSLDPQLSTDPSAEDQESDRLRKEIVASLSPFKAPASPASESNRASLQPVSPGANRASSILPSEYDTYWAEEDRASRRSSQGTERYPKEQPSGKTVTFLPQSEEPTKPIVLNRFSWEASGSQSQTPDEQAQGVPTAEPTKASPVAAVSPPVERAIDQGRQEPSEPLPDSYFGPDHTFTVTKPDPISDTDMPPQPSSPPPDPARSLTSPFTSPTREGTRSPGLHVVNTELNPEAVDLPPRFSAEHEPSPGPKELELSEKQQPEQPAQHPAIMSPTEDPTTPIAVRDPSPKSPTTDKPLGAREIATLATAAERIHAYNATREYWAKYDHGLSDWLCSTLEANPDLAIQTYPVQRVPTSSARHRHTGSLALFSKLGGSSSHDVSVEQHNNASVPVPANATSPTTGAPSGSGFGGRTANQQMQLKGKDLLHTANLLGGKGMTSAKGLFAKGKSRFGREKASHARADSAPSSREASEEPELVIRRSRASTGMNLIRSKTEKEREQGEDAPNEEKKKRRFSFSSQFRRASRSRSRPSSVALPKDTPSVVSSTPKTSPPRDLHHYLMGERRPHTFHAPESWVGSPPTALNEYFNTTPPRRSSSQSRLGILPSPAKSAFSNPDKDTGGYVPPVPPIPDEVTIKHYRRRSSQDSASHRMLQSVVRHSTPPIVPNRHSMPAAVTRDSNSREHHPVFAEDDLVPSAQERADDYKTLLRAPEGSFQPDLPTAESGDLRRDDFQFGFSDEASQRVKHDDIDDDDQPPRLNHDPLPASSQLDLQQPFMYTNKHMDVSDEDSDKEPVHKRGLALLPALDTMQKADNISPVLHPVGPLVAVVLNQNDEAVGIKHDEGMRGRGVVRYEDTPFVLTRQQPDDGVVTERPSTGTIRAMGSREFPQSFAKQSLFEPEHNKSTQGHSPIPPYHRVNELSSAERRIVYGDRASDVESPVLGLLDDTFRTSKVQRIASFEAEVVATRDATPTSDASPEVKDDQITSKVEKSDAERAFSPVWFTKSDLQLPNTNTCGLGNAVEVAQVRATTLTKERNENATSLPNPSSEATGEIAAPAQQQIRGHGETSLSDTLAGANAAAGDSNTSTRRISTPPSRGVDAVEEHSASDPVDTSWNHRYSTIELRIVTGDFDKMRDESDRVTPVAQVPRITQNGPETPKAEEPHNENAHPQLSNGYSSNQANFPDFKHQAQQLQVSNNVAIAPERSRSMLSQISAMVSDDGNNQYSQTSTGRSTPSTIRRMQPDYTMKSSAAPPQIPEEVLVSFGSHTANSEDDDFDLYADHNGVVRDVQDKSGQPLRLADLQVPGAAPQPQPSRPSTSDRSAPASRDGERPRYSFERPMSFISGPEDQDGKPQDQINQASTSNTMQVHPIPEQHQYQSLQSRPMETVYSMNPPPSMASPSDHITSRHQLMAPGPSPSKNIFQAVKSIDPGSKMTQPAIESWRPSGEPVSQQVLSENSNVSSQPPQTSQPSDRGPHEPQGRRMVFGQTAPHGAVERTQGQKGSQQVQAQAQVNGPRNQFELHQQTMQWQAQYPRPQDENHRPPTTRSYLSAGQEPKQQEKSSKPRLASIFKNLGGKAQANSQHPLSNGNTTMSSESEQFPLNPSHGAPVQSVIDRFTRPREMSVERPIEQPRSFVPPNRPSMGQQPQFIQTPLTVPPADLHRDPRKPITSAASNDFPPQQPPSMPHTQAQPYQVPQSGTSEHGKKKRFSAFGALFNRGGASGNGPAAKHKLSKEGKKAQKTQQSSASHPTPPLVPQWIPQQDQPYKSQQSGLAYYPPGQLPPHTVQNGPLTGSKLGPSQLAQSMHPQGLPQQYQQAQEVPSPQKSISNTLPEEGSAFLKTKQLAMEHQARQSNLQSYQAHNANYGAAARPSDGTSGSISSQMRYLSSGPPPGGYYNPRAEQASAEQGAYAASLAARQQGEQRRQQQAQHGAYPVPQAERQHERQQLECGQNIHRDPPYTQQPERQVQLGLSSEQLAHQAWLAHCEQLRQQEQHAIGQGRSWPNDDARVQQLRQQQDNNMEQRQPNNTHPLPYHNASDPRLKHSSQEAVPISLPPVSPMQEPRYDAPPIPAAYNPVSGAFVSPLDQEQQPLPGQFHRQDSEPGMQALSPQVSAQSPAPPNGRSHSDASTVSIISPISNSPALPNSSPTPGGQRHQKPRMSSISEVHQQDRPWHLNFPEGATEQDIVRARQGQYMQQRFTAQQQQQAERAAGSPSPRASPEQTTPTNVLPHTQVQGGGFRELLPRSSSRPYSESHDAQSTQDMPPIVRRDATPVQPTPIRPGQSPSPATYPLPMSPDPTEISSPVNSMAGGLPPPPPPKVAHSPVRPGFGSTQPFSFEGQRSHFHNPSSRDDGYDPPPRTVPHYDEQVPDEAPPSYDGPGVPNDGMNKSPPEAVRPPNMTTDLEYESRGRQSGSRPRQASIGILQHPQPASMAASPQRTSLDMGAESLRRQLLQQANLAHMERVQREQEQRERQERERQEREAARARARELERSASGGGQVPSLRSVGGSTTGGPPGCERHGSHVRQVFELPAVEDDEPTMKATSYPGQEWVPPMWDGD</sequence>
<feature type="compositionally biased region" description="Low complexity" evidence="1">
    <location>
        <begin position="333"/>
        <end position="346"/>
    </location>
</feature>
<feature type="compositionally biased region" description="Low complexity" evidence="1">
    <location>
        <begin position="3159"/>
        <end position="3169"/>
    </location>
</feature>
<feature type="compositionally biased region" description="Acidic residues" evidence="1">
    <location>
        <begin position="52"/>
        <end position="64"/>
    </location>
</feature>
<feature type="region of interest" description="Disordered" evidence="1">
    <location>
        <begin position="1827"/>
        <end position="1862"/>
    </location>
</feature>
<feature type="compositionally biased region" description="Polar residues" evidence="1">
    <location>
        <begin position="2436"/>
        <end position="2451"/>
    </location>
</feature>
<feature type="compositionally biased region" description="Polar residues" evidence="1">
    <location>
        <begin position="1790"/>
        <end position="1801"/>
    </location>
</feature>
<feature type="compositionally biased region" description="Basic and acidic residues" evidence="1">
    <location>
        <begin position="108"/>
        <end position="117"/>
    </location>
</feature>
<feature type="compositionally biased region" description="Basic and acidic residues" evidence="1">
    <location>
        <begin position="1493"/>
        <end position="1513"/>
    </location>
</feature>
<reference evidence="2" key="1">
    <citation type="submission" date="2021-07" db="EMBL/GenBank/DDBJ databases">
        <title>Genome Resource of American Ginseng Black Spot Pathogen Alternaria panax.</title>
        <authorList>
            <person name="Qiu C."/>
            <person name="Wang W."/>
            <person name="Liu Z."/>
        </authorList>
    </citation>
    <scope>NUCLEOTIDE SEQUENCE</scope>
    <source>
        <strain evidence="2">BNCC115425</strain>
    </source>
</reference>
<feature type="region of interest" description="Disordered" evidence="1">
    <location>
        <begin position="1"/>
        <end position="666"/>
    </location>
</feature>
<name>A0AAD4FD45_9PLEO</name>
<feature type="compositionally biased region" description="Basic and acidic residues" evidence="1">
    <location>
        <begin position="526"/>
        <end position="536"/>
    </location>
</feature>
<feature type="compositionally biased region" description="Basic and acidic residues" evidence="1">
    <location>
        <begin position="1206"/>
        <end position="1216"/>
    </location>
</feature>
<feature type="compositionally biased region" description="Polar residues" evidence="1">
    <location>
        <begin position="630"/>
        <end position="641"/>
    </location>
</feature>
<feature type="region of interest" description="Disordered" evidence="1">
    <location>
        <begin position="2374"/>
        <end position="2584"/>
    </location>
</feature>
<feature type="region of interest" description="Disordered" evidence="1">
    <location>
        <begin position="1888"/>
        <end position="1934"/>
    </location>
</feature>
<feature type="region of interest" description="Disordered" evidence="1">
    <location>
        <begin position="2767"/>
        <end position="2817"/>
    </location>
</feature>
<feature type="region of interest" description="Disordered" evidence="1">
    <location>
        <begin position="1969"/>
        <end position="1989"/>
    </location>
</feature>
<feature type="compositionally biased region" description="Pro residues" evidence="1">
    <location>
        <begin position="946"/>
        <end position="956"/>
    </location>
</feature>
<feature type="compositionally biased region" description="Low complexity" evidence="1">
    <location>
        <begin position="2855"/>
        <end position="2865"/>
    </location>
</feature>
<feature type="region of interest" description="Disordered" evidence="1">
    <location>
        <begin position="2944"/>
        <end position="3308"/>
    </location>
</feature>
<feature type="compositionally biased region" description="Polar residues" evidence="1">
    <location>
        <begin position="203"/>
        <end position="213"/>
    </location>
</feature>
<feature type="compositionally biased region" description="Low complexity" evidence="1">
    <location>
        <begin position="2250"/>
        <end position="2263"/>
    </location>
</feature>
<feature type="compositionally biased region" description="Polar residues" evidence="1">
    <location>
        <begin position="2994"/>
        <end position="3011"/>
    </location>
</feature>
<feature type="region of interest" description="Disordered" evidence="1">
    <location>
        <begin position="1203"/>
        <end position="1312"/>
    </location>
</feature>
<feature type="compositionally biased region" description="Pro residues" evidence="1">
    <location>
        <begin position="722"/>
        <end position="740"/>
    </location>
</feature>
<feature type="compositionally biased region" description="Polar residues" evidence="1">
    <location>
        <begin position="743"/>
        <end position="766"/>
    </location>
</feature>
<organism evidence="2 3">
    <name type="scientific">Alternaria panax</name>
    <dbReference type="NCBI Taxonomy" id="48097"/>
    <lineage>
        <taxon>Eukaryota</taxon>
        <taxon>Fungi</taxon>
        <taxon>Dikarya</taxon>
        <taxon>Ascomycota</taxon>
        <taxon>Pezizomycotina</taxon>
        <taxon>Dothideomycetes</taxon>
        <taxon>Pleosporomycetidae</taxon>
        <taxon>Pleosporales</taxon>
        <taxon>Pleosporineae</taxon>
        <taxon>Pleosporaceae</taxon>
        <taxon>Alternaria</taxon>
        <taxon>Alternaria sect. Panax</taxon>
    </lineage>
</organism>
<feature type="compositionally biased region" description="Polar residues" evidence="1">
    <location>
        <begin position="2969"/>
        <end position="2983"/>
    </location>
</feature>
<feature type="compositionally biased region" description="Low complexity" evidence="1">
    <location>
        <begin position="2665"/>
        <end position="2679"/>
    </location>
</feature>
<feature type="compositionally biased region" description="Low complexity" evidence="1">
    <location>
        <begin position="1294"/>
        <end position="1303"/>
    </location>
</feature>
<comment type="caution">
    <text evidence="2">The sequence shown here is derived from an EMBL/GenBank/DDBJ whole genome shotgun (WGS) entry which is preliminary data.</text>
</comment>
<feature type="compositionally biased region" description="Polar residues" evidence="1">
    <location>
        <begin position="2876"/>
        <end position="2899"/>
    </location>
</feature>
<feature type="compositionally biased region" description="Polar residues" evidence="1">
    <location>
        <begin position="2265"/>
        <end position="2281"/>
    </location>
</feature>
<feature type="compositionally biased region" description="Low complexity" evidence="1">
    <location>
        <begin position="2944"/>
        <end position="2960"/>
    </location>
</feature>
<feature type="compositionally biased region" description="Basic and acidic residues" evidence="1">
    <location>
        <begin position="1432"/>
        <end position="1441"/>
    </location>
</feature>
<keyword evidence="3" id="KW-1185">Reference proteome</keyword>
<feature type="compositionally biased region" description="Polar residues" evidence="1">
    <location>
        <begin position="1834"/>
        <end position="1846"/>
    </location>
</feature>
<feature type="compositionally biased region" description="Polar residues" evidence="1">
    <location>
        <begin position="2569"/>
        <end position="2581"/>
    </location>
</feature>
<feature type="compositionally biased region" description="Polar residues" evidence="1">
    <location>
        <begin position="2392"/>
        <end position="2404"/>
    </location>
</feature>
<feature type="compositionally biased region" description="Basic and acidic residues" evidence="1">
    <location>
        <begin position="908"/>
        <end position="917"/>
    </location>
</feature>
<feature type="compositionally biased region" description="Basic and acidic residues" evidence="1">
    <location>
        <begin position="1729"/>
        <end position="1743"/>
    </location>
</feature>
<feature type="compositionally biased region" description="Polar residues" evidence="1">
    <location>
        <begin position="2623"/>
        <end position="2635"/>
    </location>
</feature>
<feature type="compositionally biased region" description="Basic and acidic residues" evidence="1">
    <location>
        <begin position="223"/>
        <end position="235"/>
    </location>
</feature>
<feature type="compositionally biased region" description="Polar residues" evidence="1">
    <location>
        <begin position="86"/>
        <end position="100"/>
    </location>
</feature>
<protein>
    <submittedName>
        <fullName evidence="2">Uncharacterized protein</fullName>
    </submittedName>
</protein>
<feature type="region of interest" description="Disordered" evidence="1">
    <location>
        <begin position="2616"/>
        <end position="2696"/>
    </location>
</feature>
<feature type="compositionally biased region" description="Polar residues" evidence="1">
    <location>
        <begin position="873"/>
        <end position="883"/>
    </location>
</feature>
<feature type="region of interest" description="Disordered" evidence="1">
    <location>
        <begin position="2147"/>
        <end position="2360"/>
    </location>
</feature>
<feature type="region of interest" description="Disordered" evidence="1">
    <location>
        <begin position="1324"/>
        <end position="1520"/>
    </location>
</feature>
<feature type="compositionally biased region" description="Polar residues" evidence="1">
    <location>
        <begin position="2199"/>
        <end position="2211"/>
    </location>
</feature>
<feature type="compositionally biased region" description="Polar residues" evidence="1">
    <location>
        <begin position="959"/>
        <end position="969"/>
    </location>
</feature>
<feature type="compositionally biased region" description="Polar residues" evidence="1">
    <location>
        <begin position="457"/>
        <end position="468"/>
    </location>
</feature>
<feature type="region of interest" description="Disordered" evidence="1">
    <location>
        <begin position="1718"/>
        <end position="1743"/>
    </location>
</feature>
<feature type="compositionally biased region" description="Polar residues" evidence="1">
    <location>
        <begin position="2329"/>
        <end position="2352"/>
    </location>
</feature>
<feature type="compositionally biased region" description="Polar residues" evidence="1">
    <location>
        <begin position="387"/>
        <end position="399"/>
    </location>
</feature>
<feature type="compositionally biased region" description="Basic and acidic residues" evidence="1">
    <location>
        <begin position="1247"/>
        <end position="1264"/>
    </location>
</feature>
<feature type="compositionally biased region" description="Basic and acidic residues" evidence="1">
    <location>
        <begin position="3209"/>
        <end position="3242"/>
    </location>
</feature>
<feature type="compositionally biased region" description="Low complexity" evidence="1">
    <location>
        <begin position="236"/>
        <end position="250"/>
    </location>
</feature>
<feature type="compositionally biased region" description="Polar residues" evidence="1">
    <location>
        <begin position="415"/>
        <end position="425"/>
    </location>
</feature>
<gene>
    <name evidence="2" type="ORF">G6011_05508</name>
</gene>
<feature type="compositionally biased region" description="Low complexity" evidence="1">
    <location>
        <begin position="2558"/>
        <end position="2568"/>
    </location>
</feature>
<evidence type="ECO:0000256" key="1">
    <source>
        <dbReference type="SAM" id="MobiDB-lite"/>
    </source>
</evidence>
<dbReference type="EMBL" id="JAANER010000007">
    <property type="protein sequence ID" value="KAG9187637.1"/>
    <property type="molecule type" value="Genomic_DNA"/>
</dbReference>
<feature type="compositionally biased region" description="Low complexity" evidence="1">
    <location>
        <begin position="71"/>
        <end position="85"/>
    </location>
</feature>
<feature type="region of interest" description="Disordered" evidence="1">
    <location>
        <begin position="1784"/>
        <end position="1806"/>
    </location>
</feature>
<feature type="compositionally biased region" description="Polar residues" evidence="1">
    <location>
        <begin position="555"/>
        <end position="585"/>
    </location>
</feature>
<feature type="compositionally biased region" description="Polar residues" evidence="1">
    <location>
        <begin position="2509"/>
        <end position="2522"/>
    </location>
</feature>
<feature type="compositionally biased region" description="Polar residues" evidence="1">
    <location>
        <begin position="118"/>
        <end position="145"/>
    </location>
</feature>
<accession>A0AAD4FD45</accession>